<dbReference type="Gene3D" id="3.40.1670.10">
    <property type="entry name" value="UbiD C-terminal domain-like"/>
    <property type="match status" value="1"/>
</dbReference>
<dbReference type="Pfam" id="PF20695">
    <property type="entry name" value="UbiD_N"/>
    <property type="match status" value="1"/>
</dbReference>
<dbReference type="Proteomes" id="UP000298458">
    <property type="component" value="Unassembled WGS sequence"/>
</dbReference>
<dbReference type="PANTHER" id="PTHR30108:SF7">
    <property type="entry name" value="3-POLYPRENYL-4-HYDROXYBENZOATE DECARBOXYLASE"/>
    <property type="match status" value="1"/>
</dbReference>
<dbReference type="PANTHER" id="PTHR30108">
    <property type="entry name" value="3-OCTAPRENYL-4-HYDROXYBENZOATE CARBOXY-LYASE-RELATED"/>
    <property type="match status" value="1"/>
</dbReference>
<accession>A0A4R9G468</accession>
<dbReference type="GO" id="GO:0005737">
    <property type="term" value="C:cytoplasm"/>
    <property type="evidence" value="ECO:0007669"/>
    <property type="project" value="TreeGrafter"/>
</dbReference>
<dbReference type="NCBIfam" id="TIGR00148">
    <property type="entry name" value="UbiD family decarboxylase"/>
    <property type="match status" value="1"/>
</dbReference>
<dbReference type="SUPFAM" id="SSF143968">
    <property type="entry name" value="UbiD C-terminal domain-like"/>
    <property type="match status" value="2"/>
</dbReference>
<dbReference type="GO" id="GO:0016831">
    <property type="term" value="F:carboxy-lyase activity"/>
    <property type="evidence" value="ECO:0007669"/>
    <property type="project" value="InterPro"/>
</dbReference>
<keyword evidence="5" id="KW-1185">Reference proteome</keyword>
<dbReference type="OrthoDB" id="9809841at2"/>
<dbReference type="RefSeq" id="WP_135769311.1">
    <property type="nucleotide sequence ID" value="NZ_RQET01000014.1"/>
</dbReference>
<feature type="domain" description="3-octaprenyl-4-hydroxybenzoate carboxy-lyase-like N-terminal" evidence="2">
    <location>
        <begin position="11"/>
        <end position="86"/>
    </location>
</feature>
<evidence type="ECO:0000259" key="1">
    <source>
        <dbReference type="Pfam" id="PF01977"/>
    </source>
</evidence>
<gene>
    <name evidence="4" type="ORF">EHO60_16450</name>
</gene>
<dbReference type="Pfam" id="PF20696">
    <property type="entry name" value="UbiD_C"/>
    <property type="match status" value="1"/>
</dbReference>
<evidence type="ECO:0000313" key="4">
    <source>
        <dbReference type="EMBL" id="TGK06184.1"/>
    </source>
</evidence>
<dbReference type="InterPro" id="IPR049383">
    <property type="entry name" value="UbiD-like_N"/>
</dbReference>
<evidence type="ECO:0000259" key="2">
    <source>
        <dbReference type="Pfam" id="PF20695"/>
    </source>
</evidence>
<evidence type="ECO:0000259" key="3">
    <source>
        <dbReference type="Pfam" id="PF20696"/>
    </source>
</evidence>
<dbReference type="SUPFAM" id="SSF50475">
    <property type="entry name" value="FMN-binding split barrel"/>
    <property type="match status" value="1"/>
</dbReference>
<dbReference type="InterPro" id="IPR048304">
    <property type="entry name" value="UbiD_Rift_dom"/>
</dbReference>
<dbReference type="InterPro" id="IPR049381">
    <property type="entry name" value="UbiD-like_C"/>
</dbReference>
<evidence type="ECO:0000313" key="5">
    <source>
        <dbReference type="Proteomes" id="UP000298458"/>
    </source>
</evidence>
<feature type="domain" description="3-octaprenyl-4-hydroxybenzoate carboxy-lyase-like Rift-related" evidence="1">
    <location>
        <begin position="124"/>
        <end position="313"/>
    </location>
</feature>
<dbReference type="EMBL" id="RQET01000014">
    <property type="protein sequence ID" value="TGK06184.1"/>
    <property type="molecule type" value="Genomic_DNA"/>
</dbReference>
<proteinExistence type="predicted"/>
<reference evidence="4" key="1">
    <citation type="journal article" date="2019" name="PLoS Negl. Trop. Dis.">
        <title>Revisiting the worldwide diversity of Leptospira species in the environment.</title>
        <authorList>
            <person name="Vincent A.T."/>
            <person name="Schiettekatte O."/>
            <person name="Bourhy P."/>
            <person name="Veyrier F.J."/>
            <person name="Picardeau M."/>
        </authorList>
    </citation>
    <scope>NUCLEOTIDE SEQUENCE [LARGE SCALE GENOMIC DNA]</scope>
    <source>
        <strain evidence="4">SSW15</strain>
    </source>
</reference>
<protein>
    <submittedName>
        <fullName evidence="4">UbiD family decarboxylase</fullName>
    </submittedName>
</protein>
<dbReference type="Pfam" id="PF01977">
    <property type="entry name" value="UbiD"/>
    <property type="match status" value="1"/>
</dbReference>
<sequence>MSLRSTSDFLRELSRQGELLEITDPVDPILEIAEIQRRVVARRGPALLFRNVIGSKIPVATNLYGSSRRIRIAFGEDPEKFVARIAHTAKHLMPPSFGKVWEARSLAWAALKIGLRRISDPPVLEAEETSLENLPAIQSWPKDAGRFITLPLVYTESPSTGKGNLGMYRIQFHGPKLTGMHIQIHRGGGFHYFEAEQRGEALPAHVYVGGPPALTIAAVAPLPEEISEFLLASLLLGERLRISRKREISPLPIVSDADFALIGKIPPKIRKPEGPFGDHYGYYALKHDYPVFEVERIFRRKDAVWPATVVGRPPQEDHWIAEYLQDLLSPLFPIVMPQVKGVWAYEESGVHSLAAAIVKERYEKEAFMGALRILGEGQLSLTKVLLVTDKDVPLKDFKKVFSAVLEGFRPETDLHVFSNISQDTLDYTGPEVNRGSKAVLLGVGRNQKTLKSRIGVSLKSSKFKNPKVYCPGALVVSGVAYKRGDKLPELLLKEEAIRGFVFVFLVDNSEEAVASDHDFIWNVFTRFEPAGDIYGKREVIRNHLSFSGPIVIDARMKDWYPEVLKSDPDVAKRVENRFGRLLRSLESNGTHV</sequence>
<comment type="caution">
    <text evidence="4">The sequence shown here is derived from an EMBL/GenBank/DDBJ whole genome shotgun (WGS) entry which is preliminary data.</text>
</comment>
<organism evidence="4 5">
    <name type="scientific">Leptospira fletcheri</name>
    <dbReference type="NCBI Taxonomy" id="2484981"/>
    <lineage>
        <taxon>Bacteria</taxon>
        <taxon>Pseudomonadati</taxon>
        <taxon>Spirochaetota</taxon>
        <taxon>Spirochaetia</taxon>
        <taxon>Leptospirales</taxon>
        <taxon>Leptospiraceae</taxon>
        <taxon>Leptospira</taxon>
    </lineage>
</organism>
<dbReference type="InterPro" id="IPR002830">
    <property type="entry name" value="UbiD"/>
</dbReference>
<name>A0A4R9G468_9LEPT</name>
<dbReference type="AlphaFoldDB" id="A0A4R9G468"/>
<feature type="domain" description="3-octaprenyl-4-hydroxybenzoate carboxy-lyase-like C-terminal" evidence="3">
    <location>
        <begin position="318"/>
        <end position="440"/>
    </location>
</feature>